<dbReference type="InterPro" id="IPR001555">
    <property type="entry name" value="GART_AS"/>
</dbReference>
<dbReference type="NCBIfam" id="TIGR00460">
    <property type="entry name" value="fmt"/>
    <property type="match status" value="1"/>
</dbReference>
<dbReference type="FunFam" id="3.40.50.12230:FF:000001">
    <property type="entry name" value="Methionyl-tRNA formyltransferase"/>
    <property type="match status" value="1"/>
</dbReference>
<evidence type="ECO:0000259" key="6">
    <source>
        <dbReference type="Pfam" id="PF00551"/>
    </source>
</evidence>
<evidence type="ECO:0000313" key="9">
    <source>
        <dbReference type="Proteomes" id="UP000199512"/>
    </source>
</evidence>
<dbReference type="STRING" id="215200.SAMN05216454_102131"/>
<comment type="similarity">
    <text evidence="1 5">Belongs to the Fmt family.</text>
</comment>
<dbReference type="InterPro" id="IPR044135">
    <property type="entry name" value="Met-tRNA-FMT_C"/>
</dbReference>
<dbReference type="Pfam" id="PF00551">
    <property type="entry name" value="Formyl_trans_N"/>
    <property type="match status" value="1"/>
</dbReference>
<evidence type="ECO:0000256" key="4">
    <source>
        <dbReference type="ARBA" id="ARBA00022917"/>
    </source>
</evidence>
<organism evidence="8 9">
    <name type="scientific">Peptostreptococcus russellii</name>
    <dbReference type="NCBI Taxonomy" id="215200"/>
    <lineage>
        <taxon>Bacteria</taxon>
        <taxon>Bacillati</taxon>
        <taxon>Bacillota</taxon>
        <taxon>Clostridia</taxon>
        <taxon>Peptostreptococcales</taxon>
        <taxon>Peptostreptococcaceae</taxon>
        <taxon>Peptostreptococcus</taxon>
    </lineage>
</organism>
<dbReference type="EC" id="2.1.2.9" evidence="2 5"/>
<dbReference type="PANTHER" id="PTHR11138:SF5">
    <property type="entry name" value="METHIONYL-TRNA FORMYLTRANSFERASE, MITOCHONDRIAL"/>
    <property type="match status" value="1"/>
</dbReference>
<keyword evidence="9" id="KW-1185">Reference proteome</keyword>
<gene>
    <name evidence="5" type="primary">fmt</name>
    <name evidence="8" type="ORF">SAMN05216454_102131</name>
</gene>
<dbReference type="InterPro" id="IPR005793">
    <property type="entry name" value="Formyl_trans_C"/>
</dbReference>
<dbReference type="AlphaFoldDB" id="A0A1H8FI68"/>
<dbReference type="InterPro" id="IPR011034">
    <property type="entry name" value="Formyl_transferase-like_C_sf"/>
</dbReference>
<dbReference type="InterPro" id="IPR041711">
    <property type="entry name" value="Met-tRNA-FMT_N"/>
</dbReference>
<comment type="catalytic activity">
    <reaction evidence="5">
        <text>L-methionyl-tRNA(fMet) + (6R)-10-formyltetrahydrofolate = N-formyl-L-methionyl-tRNA(fMet) + (6S)-5,6,7,8-tetrahydrofolate + H(+)</text>
        <dbReference type="Rhea" id="RHEA:24380"/>
        <dbReference type="Rhea" id="RHEA-COMP:9952"/>
        <dbReference type="Rhea" id="RHEA-COMP:9953"/>
        <dbReference type="ChEBI" id="CHEBI:15378"/>
        <dbReference type="ChEBI" id="CHEBI:57453"/>
        <dbReference type="ChEBI" id="CHEBI:78530"/>
        <dbReference type="ChEBI" id="CHEBI:78844"/>
        <dbReference type="ChEBI" id="CHEBI:195366"/>
        <dbReference type="EC" id="2.1.2.9"/>
    </reaction>
</comment>
<dbReference type="CDD" id="cd08646">
    <property type="entry name" value="FMT_core_Met-tRNA-FMT_N"/>
    <property type="match status" value="1"/>
</dbReference>
<dbReference type="PROSITE" id="PS00373">
    <property type="entry name" value="GART"/>
    <property type="match status" value="1"/>
</dbReference>
<dbReference type="Proteomes" id="UP000199512">
    <property type="component" value="Unassembled WGS sequence"/>
</dbReference>
<keyword evidence="4 5" id="KW-0648">Protein biosynthesis</keyword>
<keyword evidence="3 5" id="KW-0808">Transferase</keyword>
<dbReference type="GO" id="GO:0005829">
    <property type="term" value="C:cytosol"/>
    <property type="evidence" value="ECO:0007669"/>
    <property type="project" value="TreeGrafter"/>
</dbReference>
<evidence type="ECO:0000313" key="8">
    <source>
        <dbReference type="EMBL" id="SEN31433.1"/>
    </source>
</evidence>
<dbReference type="OrthoDB" id="9802815at2"/>
<evidence type="ECO:0000259" key="7">
    <source>
        <dbReference type="Pfam" id="PF02911"/>
    </source>
</evidence>
<evidence type="ECO:0000256" key="5">
    <source>
        <dbReference type="HAMAP-Rule" id="MF_00182"/>
    </source>
</evidence>
<evidence type="ECO:0000256" key="3">
    <source>
        <dbReference type="ARBA" id="ARBA00022679"/>
    </source>
</evidence>
<feature type="domain" description="Formyl transferase N-terminal" evidence="6">
    <location>
        <begin position="1"/>
        <end position="179"/>
    </location>
</feature>
<dbReference type="SUPFAM" id="SSF50486">
    <property type="entry name" value="FMT C-terminal domain-like"/>
    <property type="match status" value="1"/>
</dbReference>
<evidence type="ECO:0000256" key="1">
    <source>
        <dbReference type="ARBA" id="ARBA00010699"/>
    </source>
</evidence>
<dbReference type="EMBL" id="FODF01000002">
    <property type="protein sequence ID" value="SEN31433.1"/>
    <property type="molecule type" value="Genomic_DNA"/>
</dbReference>
<dbReference type="HAMAP" id="MF_00182">
    <property type="entry name" value="Formyl_trans"/>
    <property type="match status" value="1"/>
</dbReference>
<dbReference type="CDD" id="cd08704">
    <property type="entry name" value="Met_tRNA_FMT_C"/>
    <property type="match status" value="1"/>
</dbReference>
<comment type="function">
    <text evidence="5">Attaches a formyl group to the free amino group of methionyl-tRNA(fMet). The formyl group appears to play a dual role in the initiator identity of N-formylmethionyl-tRNA by promoting its recognition by IF2 and preventing the misappropriation of this tRNA by the elongation apparatus.</text>
</comment>
<dbReference type="GO" id="GO:0004479">
    <property type="term" value="F:methionyl-tRNA formyltransferase activity"/>
    <property type="evidence" value="ECO:0007669"/>
    <property type="project" value="UniProtKB-UniRule"/>
</dbReference>
<dbReference type="InterPro" id="IPR005794">
    <property type="entry name" value="Fmt"/>
</dbReference>
<proteinExistence type="inferred from homology"/>
<name>A0A1H8FI68_9FIRM</name>
<reference evidence="8 9" key="1">
    <citation type="submission" date="2016-10" db="EMBL/GenBank/DDBJ databases">
        <authorList>
            <person name="de Groot N.N."/>
        </authorList>
    </citation>
    <scope>NUCLEOTIDE SEQUENCE [LARGE SCALE GENOMIC DNA]</scope>
    <source>
        <strain evidence="8 9">Calf135</strain>
    </source>
</reference>
<feature type="binding site" evidence="5">
    <location>
        <begin position="109"/>
        <end position="112"/>
    </location>
    <ligand>
        <name>(6S)-5,6,7,8-tetrahydrofolate</name>
        <dbReference type="ChEBI" id="CHEBI:57453"/>
    </ligand>
</feature>
<dbReference type="Pfam" id="PF02911">
    <property type="entry name" value="Formyl_trans_C"/>
    <property type="match status" value="1"/>
</dbReference>
<dbReference type="RefSeq" id="WP_091974092.1">
    <property type="nucleotide sequence ID" value="NZ_CAUWDX010000008.1"/>
</dbReference>
<dbReference type="Gene3D" id="3.40.50.12230">
    <property type="match status" value="1"/>
</dbReference>
<accession>A0A1H8FI68</accession>
<dbReference type="SUPFAM" id="SSF53328">
    <property type="entry name" value="Formyltransferase"/>
    <property type="match status" value="1"/>
</dbReference>
<dbReference type="PANTHER" id="PTHR11138">
    <property type="entry name" value="METHIONYL-TRNA FORMYLTRANSFERASE"/>
    <property type="match status" value="1"/>
</dbReference>
<evidence type="ECO:0000256" key="2">
    <source>
        <dbReference type="ARBA" id="ARBA00012261"/>
    </source>
</evidence>
<feature type="domain" description="Formyl transferase C-terminal" evidence="7">
    <location>
        <begin position="204"/>
        <end position="300"/>
    </location>
</feature>
<dbReference type="InterPro" id="IPR002376">
    <property type="entry name" value="Formyl_transf_N"/>
</dbReference>
<sequence length="309" mass="34632">MRIVFMGTPEISVGTLKRIIADGHELLAVVTQPDRPRGRGKKMMMSPVKEVALENNIEVLQPQKASDPEFIEKLKELNPELIVVVAYGQILRKNLLEIPKKGCVNVHVSLLPKLRGAAPINWTIINGDSKTGVTTMFMDEGLDTGDIIMSKEFKLDDEITAGELHDWMMVEGAELLSQTVKAIESGNYTRTKQDDEESTYAPMMDKNLGHIDFSKSAQEIHNLVRGTIPWPGAWCESDYGKIKIWKTKVIKREHSQENGKVLKVDKEGIEVACGKDILLIVDIQMPNKKRMPVSEFIKGNSIEEGTILR</sequence>
<protein>
    <recommendedName>
        <fullName evidence="2 5">Methionyl-tRNA formyltransferase</fullName>
        <ecNumber evidence="2 5">2.1.2.9</ecNumber>
    </recommendedName>
</protein>
<dbReference type="InterPro" id="IPR036477">
    <property type="entry name" value="Formyl_transf_N_sf"/>
</dbReference>